<sequence length="54" mass="5851">MSASEYAEGKLYDVPLAGQGTGIGIGMGMGKLIRWTIECSIGRLMIPSRPRPQR</sequence>
<comment type="caution">
    <text evidence="1">The sequence shown here is derived from an EMBL/GenBank/DDBJ whole genome shotgun (WGS) entry which is preliminary data.</text>
</comment>
<evidence type="ECO:0000313" key="1">
    <source>
        <dbReference type="EMBL" id="MEB3966145.1"/>
    </source>
</evidence>
<dbReference type="EMBL" id="JAOZYB010000351">
    <property type="protein sequence ID" value="MEB3966145.1"/>
    <property type="molecule type" value="Genomic_DNA"/>
</dbReference>
<evidence type="ECO:0000313" key="2">
    <source>
        <dbReference type="Proteomes" id="UP001352223"/>
    </source>
</evidence>
<proteinExistence type="predicted"/>
<accession>A0ABU6CN33</accession>
<dbReference type="RefSeq" id="WP_324775124.1">
    <property type="nucleotide sequence ID" value="NZ_BAAATS010000028.1"/>
</dbReference>
<name>A0ABU6CN33_9ACTN</name>
<organism evidence="1 2">
    <name type="scientific">Streptomyces kunmingensis</name>
    <dbReference type="NCBI Taxonomy" id="68225"/>
    <lineage>
        <taxon>Bacteria</taxon>
        <taxon>Bacillati</taxon>
        <taxon>Actinomycetota</taxon>
        <taxon>Actinomycetes</taxon>
        <taxon>Kitasatosporales</taxon>
        <taxon>Streptomycetaceae</taxon>
        <taxon>Streptomyces</taxon>
    </lineage>
</organism>
<gene>
    <name evidence="1" type="ORF">OKJ48_38865</name>
</gene>
<protein>
    <submittedName>
        <fullName evidence="1">Uncharacterized protein</fullName>
    </submittedName>
</protein>
<reference evidence="1 2" key="1">
    <citation type="submission" date="2022-10" db="EMBL/GenBank/DDBJ databases">
        <authorList>
            <person name="Xie J."/>
            <person name="Shen N."/>
        </authorList>
    </citation>
    <scope>NUCLEOTIDE SEQUENCE [LARGE SCALE GENOMIC DNA]</scope>
    <source>
        <strain evidence="1 2">DSM 41681</strain>
    </source>
</reference>
<dbReference type="Proteomes" id="UP001352223">
    <property type="component" value="Unassembled WGS sequence"/>
</dbReference>
<keyword evidence="2" id="KW-1185">Reference proteome</keyword>